<dbReference type="RefSeq" id="WP_183835264.1">
    <property type="nucleotide sequence ID" value="NZ_BJVQ01000054.1"/>
</dbReference>
<dbReference type="SUPFAM" id="SSF53850">
    <property type="entry name" value="Periplasmic binding protein-like II"/>
    <property type="match status" value="1"/>
</dbReference>
<dbReference type="InterPro" id="IPR006059">
    <property type="entry name" value="SBP"/>
</dbReference>
<reference evidence="1 3" key="1">
    <citation type="submission" date="2019-07" db="EMBL/GenBank/DDBJ databases">
        <title>Whole genome shotgun sequence of Cellulomonas hominis NBRC 16055.</title>
        <authorList>
            <person name="Hosoyama A."/>
            <person name="Uohara A."/>
            <person name="Ohji S."/>
            <person name="Ichikawa N."/>
        </authorList>
    </citation>
    <scope>NUCLEOTIDE SEQUENCE [LARGE SCALE GENOMIC DNA]</scope>
    <source>
        <strain evidence="1 3">NBRC 16055</strain>
    </source>
</reference>
<name>A0A511FHU9_9CELL</name>
<dbReference type="Gene3D" id="3.40.190.10">
    <property type="entry name" value="Periplasmic binding protein-like II"/>
    <property type="match status" value="1"/>
</dbReference>
<comment type="caution">
    <text evidence="1">The sequence shown here is derived from an EMBL/GenBank/DDBJ whole genome shotgun (WGS) entry which is preliminary data.</text>
</comment>
<keyword evidence="3" id="KW-1185">Reference proteome</keyword>
<evidence type="ECO:0000313" key="3">
    <source>
        <dbReference type="Proteomes" id="UP000321723"/>
    </source>
</evidence>
<organism evidence="1 3">
    <name type="scientific">Cellulomonas hominis</name>
    <dbReference type="NCBI Taxonomy" id="156981"/>
    <lineage>
        <taxon>Bacteria</taxon>
        <taxon>Bacillati</taxon>
        <taxon>Actinomycetota</taxon>
        <taxon>Actinomycetes</taxon>
        <taxon>Micrococcales</taxon>
        <taxon>Cellulomonadaceae</taxon>
        <taxon>Cellulomonas</taxon>
    </lineage>
</organism>
<evidence type="ECO:0000313" key="2">
    <source>
        <dbReference type="EMBL" id="MBB5475488.1"/>
    </source>
</evidence>
<reference evidence="2 4" key="2">
    <citation type="submission" date="2020-08" db="EMBL/GenBank/DDBJ databases">
        <title>Sequencing the genomes of 1000 actinobacteria strains.</title>
        <authorList>
            <person name="Klenk H.-P."/>
        </authorList>
    </citation>
    <scope>NUCLEOTIDE SEQUENCE [LARGE SCALE GENOMIC DNA]</scope>
    <source>
        <strain evidence="2 4">DSM 9581</strain>
    </source>
</reference>
<protein>
    <submittedName>
        <fullName evidence="2">ABC-type glycerol-3-phosphate transport system substrate-binding protein</fullName>
    </submittedName>
</protein>
<dbReference type="InterPro" id="IPR050490">
    <property type="entry name" value="Bact_solute-bd_prot1"/>
</dbReference>
<proteinExistence type="predicted"/>
<dbReference type="PANTHER" id="PTHR43649:SF12">
    <property type="entry name" value="DIACETYLCHITOBIOSE BINDING PROTEIN DASA"/>
    <property type="match status" value="1"/>
</dbReference>
<dbReference type="EMBL" id="BJVQ01000054">
    <property type="protein sequence ID" value="GEL47927.1"/>
    <property type="molecule type" value="Genomic_DNA"/>
</dbReference>
<dbReference type="Proteomes" id="UP000564629">
    <property type="component" value="Unassembled WGS sequence"/>
</dbReference>
<evidence type="ECO:0000313" key="1">
    <source>
        <dbReference type="EMBL" id="GEL47927.1"/>
    </source>
</evidence>
<dbReference type="PANTHER" id="PTHR43649">
    <property type="entry name" value="ARABINOSE-BINDING PROTEIN-RELATED"/>
    <property type="match status" value="1"/>
</dbReference>
<dbReference type="EMBL" id="JACHDN010000001">
    <property type="protein sequence ID" value="MBB5475488.1"/>
    <property type="molecule type" value="Genomic_DNA"/>
</dbReference>
<evidence type="ECO:0000313" key="4">
    <source>
        <dbReference type="Proteomes" id="UP000564629"/>
    </source>
</evidence>
<dbReference type="Proteomes" id="UP000321723">
    <property type="component" value="Unassembled WGS sequence"/>
</dbReference>
<dbReference type="AlphaFoldDB" id="A0A511FHU9"/>
<dbReference type="Pfam" id="PF01547">
    <property type="entry name" value="SBP_bac_1"/>
    <property type="match status" value="1"/>
</dbReference>
<gene>
    <name evidence="1" type="ORF">CHO01_30430</name>
    <name evidence="2" type="ORF">HNR08_004224</name>
</gene>
<accession>A0A511FHU9</accession>
<sequence>MAVGTLAIASSLVLAGCSSSDDSGADDGATGGQVELTFMNQSRGQEAALTELAEKYTEETGVKITIDSPGPTDYLPKLQAKAQSGDMPDVYSSFNATDMAGFYKAGWAMDLSDELAGEWGENFSPAVIELSTFKDGNNLDVPAGIYTAHWEVQTYGFLVDPDSTGLDQAKAPETMDEFIDGIAASGDGNFTVASSLTPQLIQSYASNWLTNEEISDTFDGKLPWESDGWRNAFQLLVDMKDAGILANDALPGGQDDNPNVETAFFNNQEVGSIFDASPGVSVGLRTAPDYDSYFSLALPAAADGTQEPRALGLAGKGAVINPKGDHPEEALAFVKWLTEPDQQRVFAEQAWILPSNPELLEGELPAQLAGFASSIETMQVLENTPTTDVNNAIKRDAQSLVLGEMTVDEVLADLQAAQDLSQ</sequence>